<dbReference type="PANTHER" id="PTHR43133">
    <property type="entry name" value="RNA POLYMERASE ECF-TYPE SIGMA FACTO"/>
    <property type="match status" value="1"/>
</dbReference>
<feature type="domain" description="RNA polymerase sigma-70 region 2" evidence="6">
    <location>
        <begin position="40"/>
        <end position="106"/>
    </location>
</feature>
<gene>
    <name evidence="8" type="ORF">KZJ38_22225</name>
</gene>
<proteinExistence type="inferred from homology"/>
<dbReference type="InterPro" id="IPR007627">
    <property type="entry name" value="RNA_pol_sigma70_r2"/>
</dbReference>
<evidence type="ECO:0000313" key="9">
    <source>
        <dbReference type="Proteomes" id="UP000826462"/>
    </source>
</evidence>
<dbReference type="Gene3D" id="1.10.1740.10">
    <property type="match status" value="1"/>
</dbReference>
<organism evidence="8 9">
    <name type="scientific">Paraburkholderia edwinii</name>
    <dbReference type="NCBI Taxonomy" id="2861782"/>
    <lineage>
        <taxon>Bacteria</taxon>
        <taxon>Pseudomonadati</taxon>
        <taxon>Pseudomonadota</taxon>
        <taxon>Betaproteobacteria</taxon>
        <taxon>Burkholderiales</taxon>
        <taxon>Burkholderiaceae</taxon>
        <taxon>Paraburkholderia</taxon>
    </lineage>
</organism>
<keyword evidence="5" id="KW-0804">Transcription</keyword>
<comment type="similarity">
    <text evidence="1">Belongs to the sigma-70 factor family. ECF subfamily.</text>
</comment>
<dbReference type="InterPro" id="IPR013325">
    <property type="entry name" value="RNA_pol_sigma_r2"/>
</dbReference>
<dbReference type="Gene3D" id="1.10.10.10">
    <property type="entry name" value="Winged helix-like DNA-binding domain superfamily/Winged helix DNA-binding domain"/>
    <property type="match status" value="1"/>
</dbReference>
<evidence type="ECO:0000313" key="8">
    <source>
        <dbReference type="EMBL" id="QYD72447.1"/>
    </source>
</evidence>
<evidence type="ECO:0000259" key="6">
    <source>
        <dbReference type="Pfam" id="PF04542"/>
    </source>
</evidence>
<keyword evidence="9" id="KW-1185">Reference proteome</keyword>
<sequence length="194" mass="21980">MNRGNEGTEAPHAHPVEERLRTLFIRSLDGDSAAYHVFLQELAKHVRALLRKRLPNLRDDVEDILQEVLLAIHKGRHTYRRDEPLTAWVHAILRYKLADFLRARARHEALNDPLDDVPHLFGESGIEPAEVRRDLGKLLDLLPDRQRLPILHVKVEGRSVEETARATGLSEPAVKVGVHRGLKALALKIRGGKT</sequence>
<dbReference type="NCBIfam" id="NF009188">
    <property type="entry name" value="PRK12536.1"/>
    <property type="match status" value="1"/>
</dbReference>
<dbReference type="InterPro" id="IPR013249">
    <property type="entry name" value="RNA_pol_sigma70_r4_t2"/>
</dbReference>
<dbReference type="Pfam" id="PF04542">
    <property type="entry name" value="Sigma70_r2"/>
    <property type="match status" value="1"/>
</dbReference>
<evidence type="ECO:0000256" key="1">
    <source>
        <dbReference type="ARBA" id="ARBA00010641"/>
    </source>
</evidence>
<evidence type="ECO:0000259" key="7">
    <source>
        <dbReference type="Pfam" id="PF08281"/>
    </source>
</evidence>
<name>A0ABX8UYL5_9BURK</name>
<dbReference type="SUPFAM" id="SSF88946">
    <property type="entry name" value="Sigma2 domain of RNA polymerase sigma factors"/>
    <property type="match status" value="1"/>
</dbReference>
<dbReference type="PANTHER" id="PTHR43133:SF58">
    <property type="entry name" value="ECF RNA POLYMERASE SIGMA FACTOR SIGD"/>
    <property type="match status" value="1"/>
</dbReference>
<evidence type="ECO:0000256" key="3">
    <source>
        <dbReference type="ARBA" id="ARBA00023082"/>
    </source>
</evidence>
<dbReference type="RefSeq" id="WP_219801870.1">
    <property type="nucleotide sequence ID" value="NZ_CP080096.1"/>
</dbReference>
<keyword evidence="2" id="KW-0805">Transcription regulation</keyword>
<evidence type="ECO:0000256" key="5">
    <source>
        <dbReference type="ARBA" id="ARBA00023163"/>
    </source>
</evidence>
<keyword evidence="4" id="KW-0238">DNA-binding</keyword>
<dbReference type="InterPro" id="IPR014284">
    <property type="entry name" value="RNA_pol_sigma-70_dom"/>
</dbReference>
<dbReference type="InterPro" id="IPR039425">
    <property type="entry name" value="RNA_pol_sigma-70-like"/>
</dbReference>
<feature type="domain" description="RNA polymerase sigma factor 70 region 4 type 2" evidence="7">
    <location>
        <begin position="133"/>
        <end position="185"/>
    </location>
</feature>
<dbReference type="InterPro" id="IPR013324">
    <property type="entry name" value="RNA_pol_sigma_r3/r4-like"/>
</dbReference>
<reference evidence="8 9" key="1">
    <citation type="submission" date="2021-07" db="EMBL/GenBank/DDBJ databases">
        <title>Paraburkholderia edwinii protects Aspergillus sp. from phenazines by acting as a toxin sponge.</title>
        <authorList>
            <person name="Dahlstrom K.M."/>
            <person name="Newman D.K."/>
        </authorList>
    </citation>
    <scope>NUCLEOTIDE SEQUENCE [LARGE SCALE GENOMIC DNA]</scope>
    <source>
        <strain evidence="8 9">Pe01</strain>
    </source>
</reference>
<dbReference type="Pfam" id="PF08281">
    <property type="entry name" value="Sigma70_r4_2"/>
    <property type="match status" value="1"/>
</dbReference>
<evidence type="ECO:0000256" key="2">
    <source>
        <dbReference type="ARBA" id="ARBA00023015"/>
    </source>
</evidence>
<protein>
    <submittedName>
        <fullName evidence="8">Sigma-70 family RNA polymerase sigma factor</fullName>
    </submittedName>
</protein>
<dbReference type="InterPro" id="IPR036388">
    <property type="entry name" value="WH-like_DNA-bd_sf"/>
</dbReference>
<dbReference type="SUPFAM" id="SSF88659">
    <property type="entry name" value="Sigma3 and sigma4 domains of RNA polymerase sigma factors"/>
    <property type="match status" value="1"/>
</dbReference>
<dbReference type="EMBL" id="CP080096">
    <property type="protein sequence ID" value="QYD72447.1"/>
    <property type="molecule type" value="Genomic_DNA"/>
</dbReference>
<evidence type="ECO:0000256" key="4">
    <source>
        <dbReference type="ARBA" id="ARBA00023125"/>
    </source>
</evidence>
<dbReference type="Proteomes" id="UP000826462">
    <property type="component" value="Chromosome 2"/>
</dbReference>
<dbReference type="NCBIfam" id="TIGR02937">
    <property type="entry name" value="sigma70-ECF"/>
    <property type="match status" value="1"/>
</dbReference>
<accession>A0ABX8UYL5</accession>
<keyword evidence="3" id="KW-0731">Sigma factor</keyword>
<dbReference type="CDD" id="cd06171">
    <property type="entry name" value="Sigma70_r4"/>
    <property type="match status" value="1"/>
</dbReference>